<dbReference type="InterPro" id="IPR004358">
    <property type="entry name" value="Sig_transdc_His_kin-like_C"/>
</dbReference>
<dbReference type="PANTHER" id="PTHR24421:SF55">
    <property type="entry name" value="SENSOR HISTIDINE KINASE YDFH"/>
    <property type="match status" value="1"/>
</dbReference>
<dbReference type="InterPro" id="IPR008595">
    <property type="entry name" value="DegS"/>
</dbReference>
<dbReference type="Gene3D" id="3.30.565.10">
    <property type="entry name" value="Histidine kinase-like ATPase, C-terminal domain"/>
    <property type="match status" value="1"/>
</dbReference>
<name>A0A239HY13_9FIRM</name>
<organism evidence="18 19">
    <name type="scientific">Anaerovirgula multivorans</name>
    <dbReference type="NCBI Taxonomy" id="312168"/>
    <lineage>
        <taxon>Bacteria</taxon>
        <taxon>Bacillati</taxon>
        <taxon>Bacillota</taxon>
        <taxon>Clostridia</taxon>
        <taxon>Peptostreptococcales</taxon>
        <taxon>Natronincolaceae</taxon>
        <taxon>Anaerovirgula</taxon>
    </lineage>
</organism>
<evidence type="ECO:0000256" key="16">
    <source>
        <dbReference type="SAM" id="Coils"/>
    </source>
</evidence>
<dbReference type="CDD" id="cd16917">
    <property type="entry name" value="HATPase_UhpB-NarQ-NarX-like"/>
    <property type="match status" value="1"/>
</dbReference>
<dbReference type="Pfam" id="PF07730">
    <property type="entry name" value="HisKA_3"/>
    <property type="match status" value="1"/>
</dbReference>
<comment type="cofactor">
    <cofactor evidence="2">
        <name>[4Fe-4S] cluster</name>
        <dbReference type="ChEBI" id="CHEBI:49883"/>
    </cofactor>
</comment>
<keyword evidence="11" id="KW-0408">Iron</keyword>
<dbReference type="GO" id="GO:0016020">
    <property type="term" value="C:membrane"/>
    <property type="evidence" value="ECO:0007669"/>
    <property type="project" value="InterPro"/>
</dbReference>
<evidence type="ECO:0000256" key="5">
    <source>
        <dbReference type="ARBA" id="ARBA00017322"/>
    </source>
</evidence>
<feature type="coiled-coil region" evidence="16">
    <location>
        <begin position="33"/>
        <end position="67"/>
    </location>
</feature>
<dbReference type="GO" id="GO:0046872">
    <property type="term" value="F:metal ion binding"/>
    <property type="evidence" value="ECO:0007669"/>
    <property type="project" value="UniProtKB-KW"/>
</dbReference>
<evidence type="ECO:0000256" key="7">
    <source>
        <dbReference type="ARBA" id="ARBA00022490"/>
    </source>
</evidence>
<dbReference type="RefSeq" id="WP_089284392.1">
    <property type="nucleotide sequence ID" value="NZ_FZOJ01000024.1"/>
</dbReference>
<keyword evidence="6" id="KW-0004">4Fe-4S</keyword>
<dbReference type="GO" id="GO:0051539">
    <property type="term" value="F:4 iron, 4 sulfur cluster binding"/>
    <property type="evidence" value="ECO:0007669"/>
    <property type="project" value="UniProtKB-KW"/>
</dbReference>
<evidence type="ECO:0000256" key="6">
    <source>
        <dbReference type="ARBA" id="ARBA00022485"/>
    </source>
</evidence>
<dbReference type="InterPro" id="IPR016381">
    <property type="entry name" value="Sig_transdc_His_kinase_DegS"/>
</dbReference>
<evidence type="ECO:0000256" key="14">
    <source>
        <dbReference type="ARBA" id="ARBA00024827"/>
    </source>
</evidence>
<comment type="catalytic activity">
    <reaction evidence="1">
        <text>ATP + protein L-histidine = ADP + protein N-phospho-L-histidine.</text>
        <dbReference type="EC" id="2.7.13.3"/>
    </reaction>
</comment>
<evidence type="ECO:0000256" key="9">
    <source>
        <dbReference type="ARBA" id="ARBA00022723"/>
    </source>
</evidence>
<evidence type="ECO:0000259" key="17">
    <source>
        <dbReference type="PROSITE" id="PS50109"/>
    </source>
</evidence>
<dbReference type="PIRSF" id="PIRSF003169">
    <property type="entry name" value="STHK_DegS"/>
    <property type="match status" value="1"/>
</dbReference>
<dbReference type="PROSITE" id="PS50109">
    <property type="entry name" value="HIS_KIN"/>
    <property type="match status" value="1"/>
</dbReference>
<keyword evidence="9" id="KW-0479">Metal-binding</keyword>
<dbReference type="EMBL" id="FZOJ01000024">
    <property type="protein sequence ID" value="SNS86165.1"/>
    <property type="molecule type" value="Genomic_DNA"/>
</dbReference>
<reference evidence="18 19" key="1">
    <citation type="submission" date="2017-06" db="EMBL/GenBank/DDBJ databases">
        <authorList>
            <person name="Kim H.J."/>
            <person name="Triplett B.A."/>
        </authorList>
    </citation>
    <scope>NUCLEOTIDE SEQUENCE [LARGE SCALE GENOMIC DNA]</scope>
    <source>
        <strain evidence="18 19">SCA</strain>
    </source>
</reference>
<dbReference type="InterPro" id="IPR005467">
    <property type="entry name" value="His_kinase_dom"/>
</dbReference>
<comment type="subcellular location">
    <subcellularLocation>
        <location evidence="3">Cytoplasm</location>
    </subcellularLocation>
</comment>
<evidence type="ECO:0000313" key="18">
    <source>
        <dbReference type="EMBL" id="SNS86165.1"/>
    </source>
</evidence>
<dbReference type="EC" id="2.7.13.3" evidence="4"/>
<evidence type="ECO:0000256" key="13">
    <source>
        <dbReference type="ARBA" id="ARBA00023014"/>
    </source>
</evidence>
<accession>A0A239HY13</accession>
<evidence type="ECO:0000256" key="1">
    <source>
        <dbReference type="ARBA" id="ARBA00000085"/>
    </source>
</evidence>
<dbReference type="Gene3D" id="1.20.5.1930">
    <property type="match status" value="1"/>
</dbReference>
<dbReference type="GO" id="GO:0046983">
    <property type="term" value="F:protein dimerization activity"/>
    <property type="evidence" value="ECO:0007669"/>
    <property type="project" value="InterPro"/>
</dbReference>
<evidence type="ECO:0000256" key="15">
    <source>
        <dbReference type="ARBA" id="ARBA00030800"/>
    </source>
</evidence>
<evidence type="ECO:0000256" key="12">
    <source>
        <dbReference type="ARBA" id="ARBA00023012"/>
    </source>
</evidence>
<sequence length="384" mass="44127">MSSDIMSVTKMNEVFKKILSAIEESKTEIFDIAENISKECNELQTQLETIKENVSKIIKEVDELGKTEKNSRRELLEVSRDFVKYKEIDIRMAYEKANALQIHLILKKQQEHELIKRRTEVEMRLKNSEKTLEKAEQLTSKLGVVQDFLGGNMQDIANTLEGIKQKHIIGRKIISAQEEERKRVARDIHDGPAQSLANLIIKAEVCEKLLDVDIEKSKEELRELRKCTRESIKDIRKIIYNLRPMSIDDLGFVPALQRYIERFQSDTNITVDFIILSQVALEDSIKSVSIFRIIQEVLNNTRKHAHATFVEVRIEMNSNDIAISIMDNGVGFNVEDTKLQDKEDGGFGLVNMRERVELLNGNIEIKSEENIGTTVLVSIPKEDE</sequence>
<dbReference type="GO" id="GO:0005737">
    <property type="term" value="C:cytoplasm"/>
    <property type="evidence" value="ECO:0007669"/>
    <property type="project" value="UniProtKB-SubCell"/>
</dbReference>
<gene>
    <name evidence="18" type="ORF">SAMN05446037_102457</name>
</gene>
<evidence type="ECO:0000256" key="8">
    <source>
        <dbReference type="ARBA" id="ARBA00022679"/>
    </source>
</evidence>
<dbReference type="InterPro" id="IPR036890">
    <property type="entry name" value="HATPase_C_sf"/>
</dbReference>
<dbReference type="PANTHER" id="PTHR24421">
    <property type="entry name" value="NITRATE/NITRITE SENSOR PROTEIN NARX-RELATED"/>
    <property type="match status" value="1"/>
</dbReference>
<keyword evidence="19" id="KW-1185">Reference proteome</keyword>
<evidence type="ECO:0000313" key="19">
    <source>
        <dbReference type="Proteomes" id="UP000198304"/>
    </source>
</evidence>
<dbReference type="AlphaFoldDB" id="A0A239HY13"/>
<dbReference type="Proteomes" id="UP000198304">
    <property type="component" value="Unassembled WGS sequence"/>
</dbReference>
<feature type="domain" description="Histidine kinase" evidence="17">
    <location>
        <begin position="191"/>
        <end position="383"/>
    </location>
</feature>
<protein>
    <recommendedName>
        <fullName evidence="5">Oxygen sensor histidine kinase NreB</fullName>
        <ecNumber evidence="4">2.7.13.3</ecNumber>
    </recommendedName>
    <alternativeName>
        <fullName evidence="15">Nitrogen regulation protein B</fullName>
    </alternativeName>
</protein>
<evidence type="ECO:0000256" key="11">
    <source>
        <dbReference type="ARBA" id="ARBA00023004"/>
    </source>
</evidence>
<dbReference type="SMART" id="SM00387">
    <property type="entry name" value="HATPase_c"/>
    <property type="match status" value="1"/>
</dbReference>
<dbReference type="OrthoDB" id="9781904at2"/>
<dbReference type="InterPro" id="IPR050482">
    <property type="entry name" value="Sensor_HK_TwoCompSys"/>
</dbReference>
<keyword evidence="13" id="KW-0411">Iron-sulfur</keyword>
<comment type="function">
    <text evidence="14">Member of the two-component regulatory system NreB/NreC involved in the control of dissimilatory nitrate/nitrite reduction in response to oxygen. NreB functions as a direct oxygen sensor histidine kinase which is autophosphorylated, in the absence of oxygen, probably at the conserved histidine residue, and transfers its phosphate group probably to a conserved aspartate residue of NreC. NreB/NreC activates the expression of the nitrate (narGHJI) and nitrite (nir) reductase operons, as well as the putative nitrate transporter gene narT.</text>
</comment>
<evidence type="ECO:0000256" key="4">
    <source>
        <dbReference type="ARBA" id="ARBA00012438"/>
    </source>
</evidence>
<keyword evidence="7" id="KW-0963">Cytoplasm</keyword>
<dbReference type="SUPFAM" id="SSF55874">
    <property type="entry name" value="ATPase domain of HSP90 chaperone/DNA topoisomerase II/histidine kinase"/>
    <property type="match status" value="1"/>
</dbReference>
<dbReference type="Pfam" id="PF05384">
    <property type="entry name" value="DegS"/>
    <property type="match status" value="1"/>
</dbReference>
<proteinExistence type="predicted"/>
<keyword evidence="12" id="KW-0902">Two-component regulatory system</keyword>
<dbReference type="GO" id="GO:0000155">
    <property type="term" value="F:phosphorelay sensor kinase activity"/>
    <property type="evidence" value="ECO:0007669"/>
    <property type="project" value="InterPro"/>
</dbReference>
<keyword evidence="16" id="KW-0175">Coiled coil</keyword>
<dbReference type="InterPro" id="IPR003594">
    <property type="entry name" value="HATPase_dom"/>
</dbReference>
<dbReference type="Pfam" id="PF02518">
    <property type="entry name" value="HATPase_c"/>
    <property type="match status" value="1"/>
</dbReference>
<evidence type="ECO:0000256" key="10">
    <source>
        <dbReference type="ARBA" id="ARBA00022777"/>
    </source>
</evidence>
<keyword evidence="10 18" id="KW-0418">Kinase</keyword>
<keyword evidence="8" id="KW-0808">Transferase</keyword>
<dbReference type="InterPro" id="IPR011712">
    <property type="entry name" value="Sig_transdc_His_kin_sub3_dim/P"/>
</dbReference>
<dbReference type="PRINTS" id="PR00344">
    <property type="entry name" value="BCTRLSENSOR"/>
</dbReference>
<evidence type="ECO:0000256" key="2">
    <source>
        <dbReference type="ARBA" id="ARBA00001966"/>
    </source>
</evidence>
<evidence type="ECO:0000256" key="3">
    <source>
        <dbReference type="ARBA" id="ARBA00004496"/>
    </source>
</evidence>